<evidence type="ECO:0000313" key="1">
    <source>
        <dbReference type="EMBL" id="KOR89383.1"/>
    </source>
</evidence>
<dbReference type="InterPro" id="IPR036249">
    <property type="entry name" value="Thioredoxin-like_sf"/>
</dbReference>
<dbReference type="SUPFAM" id="SSF52833">
    <property type="entry name" value="Thioredoxin-like"/>
    <property type="match status" value="1"/>
</dbReference>
<evidence type="ECO:0000313" key="2">
    <source>
        <dbReference type="Proteomes" id="UP000036932"/>
    </source>
</evidence>
<protein>
    <recommendedName>
        <fullName evidence="3">Thioredoxin domain-containing protein</fullName>
    </recommendedName>
</protein>
<name>A0A0M1P4I1_9BACL</name>
<evidence type="ECO:0008006" key="3">
    <source>
        <dbReference type="Google" id="ProtNLM"/>
    </source>
</evidence>
<organism evidence="1 2">
    <name type="scientific">Paenibacillus solani</name>
    <dbReference type="NCBI Taxonomy" id="1705565"/>
    <lineage>
        <taxon>Bacteria</taxon>
        <taxon>Bacillati</taxon>
        <taxon>Bacillota</taxon>
        <taxon>Bacilli</taxon>
        <taxon>Bacillales</taxon>
        <taxon>Paenibacillaceae</taxon>
        <taxon>Paenibacillus</taxon>
    </lineage>
</organism>
<keyword evidence="2" id="KW-1185">Reference proteome</keyword>
<dbReference type="EMBL" id="LIUT01000001">
    <property type="protein sequence ID" value="KOR89383.1"/>
    <property type="molecule type" value="Genomic_DNA"/>
</dbReference>
<comment type="caution">
    <text evidence="1">The sequence shown here is derived from an EMBL/GenBank/DDBJ whole genome shotgun (WGS) entry which is preliminary data.</text>
</comment>
<proteinExistence type="predicted"/>
<sequence>MMNKINRLFDSLREPSSKAPEKYHLGEVPMFAGRTPHRNSTLIVIISLYCAVCVELLPKLESVADVFDGEIVLVIDGDVNEAQAIQQHFDFSFDVLSASAEEFYNVYRPEITPYAYVLNPDRTIAYMGHVGEVATTKGTIAQLGLMPEVEEVSRS</sequence>
<reference evidence="2" key="1">
    <citation type="submission" date="2015-08" db="EMBL/GenBank/DDBJ databases">
        <title>Genome sequencing project for genomic taxonomy and phylogenomics of Bacillus-like bacteria.</title>
        <authorList>
            <person name="Liu B."/>
            <person name="Wang J."/>
            <person name="Zhu Y."/>
            <person name="Liu G."/>
            <person name="Chen Q."/>
            <person name="Chen Z."/>
            <person name="Lan J."/>
            <person name="Che J."/>
            <person name="Ge C."/>
            <person name="Shi H."/>
            <person name="Pan Z."/>
            <person name="Liu X."/>
        </authorList>
    </citation>
    <scope>NUCLEOTIDE SEQUENCE [LARGE SCALE GENOMIC DNA]</scope>
    <source>
        <strain evidence="2">FJAT-22460</strain>
    </source>
</reference>
<accession>A0A0M1P4I1</accession>
<dbReference type="Proteomes" id="UP000036932">
    <property type="component" value="Unassembled WGS sequence"/>
</dbReference>
<dbReference type="AlphaFoldDB" id="A0A0M1P4I1"/>
<dbReference type="Gene3D" id="3.40.30.10">
    <property type="entry name" value="Glutaredoxin"/>
    <property type="match status" value="1"/>
</dbReference>
<dbReference type="OrthoDB" id="2738084at2"/>
<dbReference type="RefSeq" id="WP_054402427.1">
    <property type="nucleotide sequence ID" value="NZ_LIUT01000001.1"/>
</dbReference>
<gene>
    <name evidence="1" type="ORF">AM231_09675</name>
</gene>
<dbReference type="PATRIC" id="fig|1705565.3.peg.3914"/>